<dbReference type="Gene3D" id="1.10.10.10">
    <property type="entry name" value="Winged helix-like DNA-binding domain superfamily/Winged helix DNA-binding domain"/>
    <property type="match status" value="1"/>
</dbReference>
<dbReference type="Gene3D" id="3.10.580.10">
    <property type="entry name" value="CBS-domain"/>
    <property type="match status" value="1"/>
</dbReference>
<evidence type="ECO:0000256" key="1">
    <source>
        <dbReference type="ARBA" id="ARBA00023122"/>
    </source>
</evidence>
<dbReference type="SUPFAM" id="SSF46785">
    <property type="entry name" value="Winged helix' DNA-binding domain"/>
    <property type="match status" value="1"/>
</dbReference>
<dbReference type="PIRSF" id="PIRSF026546">
    <property type="entry name" value="UCP026546_CBS_YqzB"/>
    <property type="match status" value="1"/>
</dbReference>
<sequence>MIFLYPGKYYIILYVGSENVELNERQEKILSIVKQHGPITGSKIAAQLSLTRATLRPDLAILTMSGFLDARPRVGYFYTGKETNDVIALKVNNILVRDVQSLPILITTGTSIYDAIVKMFLEDVGTLYVIDDEQSLAGVISRKDLLKGTMSFKDTENTPVSAVMTRRPNITMCYPDDLLLYVAKQIIDRQIDSLPVVKEVNGRIEVIGRITKTNITKVFVNLME</sequence>
<protein>
    <submittedName>
        <fullName evidence="4">Helix-turn-helix transcriptional regulator</fullName>
    </submittedName>
</protein>
<dbReference type="Pfam" id="PF08279">
    <property type="entry name" value="HTH_11"/>
    <property type="match status" value="1"/>
</dbReference>
<dbReference type="InterPro" id="IPR051257">
    <property type="entry name" value="Diverse_CBS-Domain"/>
</dbReference>
<dbReference type="SMART" id="SM00116">
    <property type="entry name" value="CBS"/>
    <property type="match status" value="2"/>
</dbReference>
<keyword evidence="5" id="KW-1185">Reference proteome</keyword>
<accession>A0ABR9XX02</accession>
<gene>
    <name evidence="4" type="ORF">IR135_03250</name>
</gene>
<dbReference type="PROSITE" id="PS51371">
    <property type="entry name" value="CBS"/>
    <property type="match status" value="2"/>
</dbReference>
<organism evidence="4 5">
    <name type="scientific">Jeotgalicoccus nanhaiensis</name>
    <dbReference type="NCBI Taxonomy" id="568603"/>
    <lineage>
        <taxon>Bacteria</taxon>
        <taxon>Bacillati</taxon>
        <taxon>Bacillota</taxon>
        <taxon>Bacilli</taxon>
        <taxon>Bacillales</taxon>
        <taxon>Staphylococcaceae</taxon>
        <taxon>Jeotgalicoccus</taxon>
    </lineage>
</organism>
<evidence type="ECO:0000313" key="4">
    <source>
        <dbReference type="EMBL" id="MBF0753276.1"/>
    </source>
</evidence>
<dbReference type="InterPro" id="IPR000644">
    <property type="entry name" value="CBS_dom"/>
</dbReference>
<dbReference type="InterPro" id="IPR036390">
    <property type="entry name" value="WH_DNA-bd_sf"/>
</dbReference>
<evidence type="ECO:0000313" key="5">
    <source>
        <dbReference type="Proteomes" id="UP000647980"/>
    </source>
</evidence>
<comment type="caution">
    <text evidence="4">The sequence shown here is derived from an EMBL/GenBank/DDBJ whole genome shotgun (WGS) entry which is preliminary data.</text>
</comment>
<dbReference type="PANTHER" id="PTHR43080:SF2">
    <property type="entry name" value="CBS DOMAIN-CONTAINING PROTEIN"/>
    <property type="match status" value="1"/>
</dbReference>
<dbReference type="CDD" id="cd04617">
    <property type="entry name" value="CBS_pair_CcpN"/>
    <property type="match status" value="1"/>
</dbReference>
<dbReference type="PANTHER" id="PTHR43080">
    <property type="entry name" value="CBS DOMAIN-CONTAINING PROTEIN CBSX3, MITOCHONDRIAL"/>
    <property type="match status" value="1"/>
</dbReference>
<reference evidence="4 5" key="1">
    <citation type="submission" date="2020-10" db="EMBL/GenBank/DDBJ databases">
        <title>Mouse Oral microbiota.</title>
        <authorList>
            <person name="Joseph S."/>
            <person name="Aduse-Opoku J."/>
        </authorList>
    </citation>
    <scope>NUCLEOTIDE SEQUENCE [LARGE SCALE GENOMIC DNA]</scope>
    <source>
        <strain evidence="4 5">19428wE5_W307</strain>
    </source>
</reference>
<dbReference type="Pfam" id="PF00571">
    <property type="entry name" value="CBS"/>
    <property type="match status" value="2"/>
</dbReference>
<dbReference type="Proteomes" id="UP000647980">
    <property type="component" value="Unassembled WGS sequence"/>
</dbReference>
<feature type="domain" description="CBS" evidence="3">
    <location>
        <begin position="99"/>
        <end position="155"/>
    </location>
</feature>
<evidence type="ECO:0000256" key="2">
    <source>
        <dbReference type="PROSITE-ProRule" id="PRU00703"/>
    </source>
</evidence>
<dbReference type="InterPro" id="IPR016842">
    <property type="entry name" value="UCP026546_HTH-CBS"/>
</dbReference>
<dbReference type="InterPro" id="IPR036388">
    <property type="entry name" value="WH-like_DNA-bd_sf"/>
</dbReference>
<dbReference type="InterPro" id="IPR013196">
    <property type="entry name" value="HTH_11"/>
</dbReference>
<dbReference type="InterPro" id="IPR046342">
    <property type="entry name" value="CBS_dom_sf"/>
</dbReference>
<name>A0ABR9XX02_9STAP</name>
<dbReference type="SUPFAM" id="SSF54631">
    <property type="entry name" value="CBS-domain pair"/>
    <property type="match status" value="1"/>
</dbReference>
<evidence type="ECO:0000259" key="3">
    <source>
        <dbReference type="PROSITE" id="PS51371"/>
    </source>
</evidence>
<proteinExistence type="predicted"/>
<feature type="domain" description="CBS" evidence="3">
    <location>
        <begin position="164"/>
        <end position="224"/>
    </location>
</feature>
<dbReference type="EMBL" id="JADGLW010000002">
    <property type="protein sequence ID" value="MBF0753276.1"/>
    <property type="molecule type" value="Genomic_DNA"/>
</dbReference>
<keyword evidence="1 2" id="KW-0129">CBS domain</keyword>